<reference evidence="1" key="1">
    <citation type="submission" date="2022-11" db="EMBL/GenBank/DDBJ databases">
        <title>Centuries of genome instability and evolution in soft-shell clam transmissible cancer (bioRxiv).</title>
        <authorList>
            <person name="Hart S.F.M."/>
            <person name="Yonemitsu M.A."/>
            <person name="Giersch R.M."/>
            <person name="Beal B.F."/>
            <person name="Arriagada G."/>
            <person name="Davis B.W."/>
            <person name="Ostrander E.A."/>
            <person name="Goff S.P."/>
            <person name="Metzger M.J."/>
        </authorList>
    </citation>
    <scope>NUCLEOTIDE SEQUENCE</scope>
    <source>
        <strain evidence="1">MELC-2E11</strain>
        <tissue evidence="1">Siphon/mantle</tissue>
    </source>
</reference>
<dbReference type="Proteomes" id="UP001164746">
    <property type="component" value="Chromosome 8"/>
</dbReference>
<accession>A0ABY7ETZ2</accession>
<organism evidence="1 2">
    <name type="scientific">Mya arenaria</name>
    <name type="common">Soft-shell clam</name>
    <dbReference type="NCBI Taxonomy" id="6604"/>
    <lineage>
        <taxon>Eukaryota</taxon>
        <taxon>Metazoa</taxon>
        <taxon>Spiralia</taxon>
        <taxon>Lophotrochozoa</taxon>
        <taxon>Mollusca</taxon>
        <taxon>Bivalvia</taxon>
        <taxon>Autobranchia</taxon>
        <taxon>Heteroconchia</taxon>
        <taxon>Euheterodonta</taxon>
        <taxon>Imparidentia</taxon>
        <taxon>Neoheterodontei</taxon>
        <taxon>Myida</taxon>
        <taxon>Myoidea</taxon>
        <taxon>Myidae</taxon>
        <taxon>Mya</taxon>
    </lineage>
</organism>
<proteinExistence type="predicted"/>
<protein>
    <submittedName>
        <fullName evidence="1">Uncharacterized protein</fullName>
    </submittedName>
</protein>
<keyword evidence="2" id="KW-1185">Reference proteome</keyword>
<evidence type="ECO:0000313" key="1">
    <source>
        <dbReference type="EMBL" id="WAR11869.1"/>
    </source>
</evidence>
<sequence>MTEEGRTSGAFLYFCEVSDSFLHFGVIFAIHVTSLLLSSNKINDTTEKITAIAKVPIMTEEVRSSGALMYLRVNRDSKPLSLGQIPLWSRLSGASPRKAAYFALPDFEIAKLPTVCYQAVRLLDSRCQAVYFALPGCERYQATNCTLPGCKAAYFTLPGCLLRAARQCDCQATNIMVPVCGWTGGYAGQDRARREADNGGNSDQENPEVVQHCMECVQDITDDDDTLDIEGEFADCVADCVIEPENCYLHQYCPQDSRRVLADVSSRKWRPFKKLGSWYRKNKDKILNGLNTAGTIIGATGKK</sequence>
<gene>
    <name evidence="1" type="ORF">MAR_026049</name>
</gene>
<name>A0ABY7ETZ2_MYAAR</name>
<evidence type="ECO:0000313" key="2">
    <source>
        <dbReference type="Proteomes" id="UP001164746"/>
    </source>
</evidence>
<dbReference type="EMBL" id="CP111019">
    <property type="protein sequence ID" value="WAR11869.1"/>
    <property type="molecule type" value="Genomic_DNA"/>
</dbReference>